<evidence type="ECO:0000313" key="1">
    <source>
        <dbReference type="EMBL" id="JAD68678.1"/>
    </source>
</evidence>
<proteinExistence type="predicted"/>
<name>A0A0A9C2K8_ARUDO</name>
<dbReference type="AlphaFoldDB" id="A0A0A9C2K8"/>
<sequence>MLNCIADVGFVLNCFTFKNVIISRDLFYLVHRIIHNLIFSFLSAYSLH</sequence>
<organism evidence="1">
    <name type="scientific">Arundo donax</name>
    <name type="common">Giant reed</name>
    <name type="synonym">Donax arundinaceus</name>
    <dbReference type="NCBI Taxonomy" id="35708"/>
    <lineage>
        <taxon>Eukaryota</taxon>
        <taxon>Viridiplantae</taxon>
        <taxon>Streptophyta</taxon>
        <taxon>Embryophyta</taxon>
        <taxon>Tracheophyta</taxon>
        <taxon>Spermatophyta</taxon>
        <taxon>Magnoliopsida</taxon>
        <taxon>Liliopsida</taxon>
        <taxon>Poales</taxon>
        <taxon>Poaceae</taxon>
        <taxon>PACMAD clade</taxon>
        <taxon>Arundinoideae</taxon>
        <taxon>Arundineae</taxon>
        <taxon>Arundo</taxon>
    </lineage>
</organism>
<reference evidence="1" key="1">
    <citation type="submission" date="2014-09" db="EMBL/GenBank/DDBJ databases">
        <authorList>
            <person name="Magalhaes I.L.F."/>
            <person name="Oliveira U."/>
            <person name="Santos F.R."/>
            <person name="Vidigal T.H.D.A."/>
            <person name="Brescovit A.D."/>
            <person name="Santos A.J."/>
        </authorList>
    </citation>
    <scope>NUCLEOTIDE SEQUENCE</scope>
    <source>
        <tissue evidence="1">Shoot tissue taken approximately 20 cm above the soil surface</tissue>
    </source>
</reference>
<dbReference type="EMBL" id="GBRH01229217">
    <property type="protein sequence ID" value="JAD68678.1"/>
    <property type="molecule type" value="Transcribed_RNA"/>
</dbReference>
<accession>A0A0A9C2K8</accession>
<reference evidence="1" key="2">
    <citation type="journal article" date="2015" name="Data Brief">
        <title>Shoot transcriptome of the giant reed, Arundo donax.</title>
        <authorList>
            <person name="Barrero R.A."/>
            <person name="Guerrero F.D."/>
            <person name="Moolhuijzen P."/>
            <person name="Goolsby J.A."/>
            <person name="Tidwell J."/>
            <person name="Bellgard S.E."/>
            <person name="Bellgard M.I."/>
        </authorList>
    </citation>
    <scope>NUCLEOTIDE SEQUENCE</scope>
    <source>
        <tissue evidence="1">Shoot tissue taken approximately 20 cm above the soil surface</tissue>
    </source>
</reference>
<protein>
    <submittedName>
        <fullName evidence="1">Uncharacterized protein</fullName>
    </submittedName>
</protein>